<accession>A0A5R8KD69</accession>
<feature type="transmembrane region" description="Helical" evidence="1">
    <location>
        <begin position="12"/>
        <end position="35"/>
    </location>
</feature>
<reference evidence="3 4" key="1">
    <citation type="submission" date="2019-05" db="EMBL/GenBank/DDBJ databases">
        <title>Verrucobacter flavum gen. nov., sp. nov. a new member of the family Verrucomicrobiaceae.</title>
        <authorList>
            <person name="Szuroczki S."/>
            <person name="Abbaszade G."/>
            <person name="Szabo A."/>
            <person name="Felfoldi T."/>
            <person name="Schumann P."/>
            <person name="Boka K."/>
            <person name="Keki Z."/>
            <person name="Toumi M."/>
            <person name="Toth E."/>
        </authorList>
    </citation>
    <scope>NUCLEOTIDE SEQUENCE [LARGE SCALE GENOMIC DNA]</scope>
    <source>
        <strain evidence="3 4">MG-N-17</strain>
    </source>
</reference>
<keyword evidence="1" id="KW-0472">Membrane</keyword>
<evidence type="ECO:0000313" key="3">
    <source>
        <dbReference type="EMBL" id="TLD70233.1"/>
    </source>
</evidence>
<dbReference type="RefSeq" id="WP_138086832.1">
    <property type="nucleotide sequence ID" value="NZ_VAUV01000009.1"/>
</dbReference>
<dbReference type="InterPro" id="IPR036280">
    <property type="entry name" value="Multihaem_cyt_sf"/>
</dbReference>
<dbReference type="PANTHER" id="PTHR39425">
    <property type="entry name" value="LIPOPROTEIN CYTOCHROME C"/>
    <property type="match status" value="1"/>
</dbReference>
<keyword evidence="1" id="KW-1133">Transmembrane helix</keyword>
<dbReference type="Proteomes" id="UP000306196">
    <property type="component" value="Unassembled WGS sequence"/>
</dbReference>
<dbReference type="CDD" id="cd08168">
    <property type="entry name" value="Cytochrom_C3"/>
    <property type="match status" value="1"/>
</dbReference>
<keyword evidence="4" id="KW-1185">Reference proteome</keyword>
<evidence type="ECO:0000313" key="4">
    <source>
        <dbReference type="Proteomes" id="UP000306196"/>
    </source>
</evidence>
<protein>
    <submittedName>
        <fullName evidence="3">Ammonia-forming cytochrome c nitrite reductase subunit c552</fullName>
    </submittedName>
</protein>
<dbReference type="InterPro" id="IPR029467">
    <property type="entry name" value="Cyt_c7-like"/>
</dbReference>
<dbReference type="Gene3D" id="3.90.10.10">
    <property type="entry name" value="Cytochrome C3"/>
    <property type="match status" value="2"/>
</dbReference>
<name>A0A5R8KD69_9BACT</name>
<dbReference type="PANTHER" id="PTHR39425:SF1">
    <property type="entry name" value="CYTOCHROME C7-LIKE DOMAIN-CONTAINING PROTEIN"/>
    <property type="match status" value="1"/>
</dbReference>
<comment type="caution">
    <text evidence="3">The sequence shown here is derived from an EMBL/GenBank/DDBJ whole genome shotgun (WGS) entry which is preliminary data.</text>
</comment>
<gene>
    <name evidence="3" type="ORF">FEM03_13690</name>
</gene>
<sequence length="269" mass="30191">MGNYFPRWINWLPLKIAVCLGFVAVGAGAAASYYFTPKYTRVGYEPTQPVAFSHRQHVGELGLDCRYCHSYVESSSHANVPTNETCYNCHGPDKGQVKKDSVKLAAVREAKETGKPLEWIKIHKAPDYVYFNHSVHINRGVSCVSCHGQVNDMEVVKHAEPHSMGWCLDCHRKPEDSLRPLDQITNLNYKPEQLSREDFYGKMVAKGATLEQLAETIGAKEEAKPTDLQSLISIAEKAYGPKMTQTEVGCQIKARWHITPPEDCTACHR</sequence>
<feature type="domain" description="Cytochrome c7-like" evidence="2">
    <location>
        <begin position="50"/>
        <end position="96"/>
    </location>
</feature>
<evidence type="ECO:0000259" key="2">
    <source>
        <dbReference type="Pfam" id="PF14522"/>
    </source>
</evidence>
<keyword evidence="1" id="KW-0812">Transmembrane</keyword>
<dbReference type="SUPFAM" id="SSF48695">
    <property type="entry name" value="Multiheme cytochromes"/>
    <property type="match status" value="1"/>
</dbReference>
<proteinExistence type="predicted"/>
<organism evidence="3 4">
    <name type="scientific">Phragmitibacter flavus</name>
    <dbReference type="NCBI Taxonomy" id="2576071"/>
    <lineage>
        <taxon>Bacteria</taxon>
        <taxon>Pseudomonadati</taxon>
        <taxon>Verrucomicrobiota</taxon>
        <taxon>Verrucomicrobiia</taxon>
        <taxon>Verrucomicrobiales</taxon>
        <taxon>Verrucomicrobiaceae</taxon>
        <taxon>Phragmitibacter</taxon>
    </lineage>
</organism>
<evidence type="ECO:0000256" key="1">
    <source>
        <dbReference type="SAM" id="Phobius"/>
    </source>
</evidence>
<dbReference type="AlphaFoldDB" id="A0A5R8KD69"/>
<feature type="domain" description="Cytochrome c7-like" evidence="2">
    <location>
        <begin position="129"/>
        <end position="175"/>
    </location>
</feature>
<dbReference type="OrthoDB" id="9814800at2"/>
<dbReference type="Pfam" id="PF14522">
    <property type="entry name" value="Cytochrome_C7"/>
    <property type="match status" value="2"/>
</dbReference>
<dbReference type="EMBL" id="VAUV01000009">
    <property type="protein sequence ID" value="TLD70233.1"/>
    <property type="molecule type" value="Genomic_DNA"/>
</dbReference>